<feature type="region of interest" description="Disordered" evidence="2">
    <location>
        <begin position="103"/>
        <end position="130"/>
    </location>
</feature>
<feature type="region of interest" description="Disordered" evidence="2">
    <location>
        <begin position="309"/>
        <end position="336"/>
    </location>
</feature>
<feature type="region of interest" description="Disordered" evidence="2">
    <location>
        <begin position="593"/>
        <end position="627"/>
    </location>
</feature>
<evidence type="ECO:0000256" key="1">
    <source>
        <dbReference type="SAM" id="Coils"/>
    </source>
</evidence>
<accession>A0ABQ8XH26</accession>
<feature type="compositionally biased region" description="Polar residues" evidence="2">
    <location>
        <begin position="321"/>
        <end position="330"/>
    </location>
</feature>
<comment type="caution">
    <text evidence="3">The sequence shown here is derived from an EMBL/GenBank/DDBJ whole genome shotgun (WGS) entry which is preliminary data.</text>
</comment>
<dbReference type="Proteomes" id="UP001150062">
    <property type="component" value="Unassembled WGS sequence"/>
</dbReference>
<evidence type="ECO:0000313" key="3">
    <source>
        <dbReference type="EMBL" id="KAJ6230988.1"/>
    </source>
</evidence>
<keyword evidence="1" id="KW-0175">Coiled coil</keyword>
<gene>
    <name evidence="3" type="ORF">M0813_00799</name>
</gene>
<evidence type="ECO:0000313" key="4">
    <source>
        <dbReference type="Proteomes" id="UP001150062"/>
    </source>
</evidence>
<dbReference type="PANTHER" id="PTHR36812">
    <property type="entry name" value="NEUROFILAMENT TRIPLET M PROTEIN-LIKE PROTEIN"/>
    <property type="match status" value="1"/>
</dbReference>
<organism evidence="3 4">
    <name type="scientific">Anaeramoeba flamelloides</name>
    <dbReference type="NCBI Taxonomy" id="1746091"/>
    <lineage>
        <taxon>Eukaryota</taxon>
        <taxon>Metamonada</taxon>
        <taxon>Anaeramoebidae</taxon>
        <taxon>Anaeramoeba</taxon>
    </lineage>
</organism>
<keyword evidence="4" id="KW-1185">Reference proteome</keyword>
<evidence type="ECO:0000256" key="2">
    <source>
        <dbReference type="SAM" id="MobiDB-lite"/>
    </source>
</evidence>
<name>A0ABQ8XH26_9EUKA</name>
<dbReference type="EMBL" id="JAOAOG010000304">
    <property type="protein sequence ID" value="KAJ6230988.1"/>
    <property type="molecule type" value="Genomic_DNA"/>
</dbReference>
<feature type="compositionally biased region" description="Low complexity" evidence="2">
    <location>
        <begin position="617"/>
        <end position="627"/>
    </location>
</feature>
<protein>
    <submittedName>
        <fullName evidence="3">Nnp-1 protein putative nuclear protein 1 nop52</fullName>
    </submittedName>
</protein>
<dbReference type="PANTHER" id="PTHR36812:SF9">
    <property type="entry name" value="MYB-LIKE PROTEIN X ISOFORM X1"/>
    <property type="match status" value="1"/>
</dbReference>
<feature type="compositionally biased region" description="Basic and acidic residues" evidence="2">
    <location>
        <begin position="603"/>
        <end position="616"/>
    </location>
</feature>
<reference evidence="3" key="1">
    <citation type="submission" date="2022-08" db="EMBL/GenBank/DDBJ databases">
        <title>Novel sulfate-reducing endosymbionts in the free-living metamonad Anaeramoeba.</title>
        <authorList>
            <person name="Jerlstrom-Hultqvist J."/>
            <person name="Cepicka I."/>
            <person name="Gallot-Lavallee L."/>
            <person name="Salas-Leiva D."/>
            <person name="Curtis B.A."/>
            <person name="Zahonova K."/>
            <person name="Pipaliya S."/>
            <person name="Dacks J."/>
            <person name="Roger A.J."/>
        </authorList>
    </citation>
    <scope>NUCLEOTIDE SEQUENCE</scope>
    <source>
        <strain evidence="3">Schooner1</strain>
    </source>
</reference>
<feature type="coiled-coil region" evidence="1">
    <location>
        <begin position="451"/>
        <end position="482"/>
    </location>
</feature>
<sequence length="911" mass="104744">MITFRLPLVQPDNNLQIETASGKTIFVRSQPKLIHYVKHQMNPTVISVNKGKISSLAYSQRFQTLFILKTNGDVWAILPPSHQIPQSINQGILSDEEIELKDPEETNQIEQQKNKKPRFNKDKIPQKETQTQEKVPFILLDKVGKKVLRDPQIDLEMEIEKETNNNIDLDIEKEEEEGHGDDRVFVDCYSLRRLKKKPQTQPNYSHPLSICRRGNLPSCFLFLSNTIISDSLFYVLFNFPRIDLDRELMLFGTTDGDIGWDAIASDASNSGGRVEELGEPVVNLYIFKKNWFIAIGSYGRVCVITTPKKKATPNTTEEEPSSNNSPQTRAPQKKPRAIRKFTNLVGPVEAVELIKPSKLIYISQGSVYVLDLGELIGEKKSKTKEISSSLSSSNFDNKFKIHSKKLSIRSDILKISTNILITKRGEILWIDFERFLNNSLDLQKTNKLRIYDVTENNKHQENKKKKKKKKKLNERLKNENLDLLKVSSSSHLEQRIKIRLVKISRVGNQIVKIKKKNQNLDSQLKEMNSVIHVVSGFKKSPIICNLKSLVTPNSEFESKTKIHAELFGSRYAHQFSADRWTFVLQINSCNNIDNDNDDENENENDKDKDKNKDINNDNKNNSKNKINPDGLTEFFQCPLVFKQIHNSDKQSCKKVFQIPIDFIGKWKRKPIMVHGYVVYTHPSSKISFLFECTKERFDIIDFSILDKEPIFSQTVSLQNQDSKEKKSKKDPLFAINKKFSLSMTPSTVKILLTGKKKQIKMITKQYNFKDYLDPHGERFSISSSNRDDNEFIKIHSSSKELSPLIRESIIYRINKIISENENQLFPPSSSSSSSSSSSNIINGNNMNSITVIKEIKKKVLSLKNDLNQIIEIRSEFDKGKISCSVPKISQKAEFIQDNIIQVYNKLRNLRF</sequence>
<proteinExistence type="predicted"/>